<evidence type="ECO:0000259" key="8">
    <source>
        <dbReference type="PROSITE" id="PS50850"/>
    </source>
</evidence>
<feature type="transmembrane region" description="Helical" evidence="7">
    <location>
        <begin position="356"/>
        <end position="384"/>
    </location>
</feature>
<sequence>MIFALIFLVCLVLGVPIFVTLGVPSLVELVSSPIPLASLAHSLFDGVDKFPLLAIPNFVLAGAIMSRAGITRDIIDVMRAIVGQAYGGLAIVTILSCMFFAAISGSGPGTVAAIGSLLIPAMKEDGYPKDFGAAVASSGGTLGILLPPSNPMIVYGVLASVSIGDLFLAGLLPGILMGSLLIGTTYLLSRRNGYKGTPRPFERAAFIRSIYNAKFSLATPFVVLGGIYAGIFTPVEASIVAVVYALLVGIVIKRTIGLRRIWDSLGEASTICGGLIVIMGTAIFFGEFLALNMIPQRIAASLQAITTDPVMMLLIISAILIVLGTFMETLSTVIILTPILLPLVRQLGIDPIHFGIILVVTSEIGFLTPPLGVNLFVACGISGLTVEEVSRRVLPFIATIILGLLILIFYPQISLFLISF</sequence>
<evidence type="ECO:0000256" key="1">
    <source>
        <dbReference type="ARBA" id="ARBA00004429"/>
    </source>
</evidence>
<evidence type="ECO:0000256" key="3">
    <source>
        <dbReference type="ARBA" id="ARBA00022519"/>
    </source>
</evidence>
<evidence type="ECO:0000256" key="2">
    <source>
        <dbReference type="ARBA" id="ARBA00022475"/>
    </source>
</evidence>
<accession>A0A1X6YBI2</accession>
<evidence type="ECO:0000256" key="6">
    <source>
        <dbReference type="ARBA" id="ARBA00023136"/>
    </source>
</evidence>
<comment type="subcellular location">
    <subcellularLocation>
        <location evidence="1 7">Cell inner membrane</location>
        <topology evidence="1 7">Multi-pass membrane protein</topology>
    </subcellularLocation>
</comment>
<organism evidence="9 10">
    <name type="scientific">Roseovarius halotolerans</name>
    <dbReference type="NCBI Taxonomy" id="505353"/>
    <lineage>
        <taxon>Bacteria</taxon>
        <taxon>Pseudomonadati</taxon>
        <taxon>Pseudomonadota</taxon>
        <taxon>Alphaproteobacteria</taxon>
        <taxon>Rhodobacterales</taxon>
        <taxon>Roseobacteraceae</taxon>
        <taxon>Roseovarius</taxon>
    </lineage>
</organism>
<evidence type="ECO:0000256" key="7">
    <source>
        <dbReference type="RuleBase" id="RU369079"/>
    </source>
</evidence>
<dbReference type="RefSeq" id="WP_085816125.1">
    <property type="nucleotide sequence ID" value="NZ_FWFU01000001.1"/>
</dbReference>
<feature type="transmembrane region" description="Helical" evidence="7">
    <location>
        <begin position="311"/>
        <end position="344"/>
    </location>
</feature>
<dbReference type="InterPro" id="IPR010656">
    <property type="entry name" value="DctM"/>
</dbReference>
<keyword evidence="3 7" id="KW-0997">Cell inner membrane</keyword>
<evidence type="ECO:0000313" key="9">
    <source>
        <dbReference type="EMBL" id="SLN16368.1"/>
    </source>
</evidence>
<dbReference type="EMBL" id="FWFU01000001">
    <property type="protein sequence ID" value="SLN16368.1"/>
    <property type="molecule type" value="Genomic_DNA"/>
</dbReference>
<evidence type="ECO:0000256" key="4">
    <source>
        <dbReference type="ARBA" id="ARBA00022692"/>
    </source>
</evidence>
<comment type="function">
    <text evidence="7">Part of the tripartite ATP-independent periplasmic (TRAP) transport system.</text>
</comment>
<dbReference type="NCBIfam" id="TIGR00786">
    <property type="entry name" value="dctM"/>
    <property type="match status" value="1"/>
</dbReference>
<keyword evidence="6 7" id="KW-0472">Membrane</keyword>
<dbReference type="InterPro" id="IPR004681">
    <property type="entry name" value="TRAP_DctM"/>
</dbReference>
<protein>
    <recommendedName>
        <fullName evidence="7">TRAP transporter large permease protein</fullName>
    </recommendedName>
</protein>
<comment type="caution">
    <text evidence="7">Lacks conserved residue(s) required for the propagation of feature annotation.</text>
</comment>
<feature type="transmembrane region" description="Helical" evidence="7">
    <location>
        <begin position="268"/>
        <end position="291"/>
    </location>
</feature>
<keyword evidence="5 7" id="KW-1133">Transmembrane helix</keyword>
<dbReference type="GO" id="GO:0022857">
    <property type="term" value="F:transmembrane transporter activity"/>
    <property type="evidence" value="ECO:0007669"/>
    <property type="project" value="UniProtKB-UniRule"/>
</dbReference>
<feature type="domain" description="Major facilitator superfamily (MFS) profile" evidence="8">
    <location>
        <begin position="317"/>
        <end position="420"/>
    </location>
</feature>
<dbReference type="Proteomes" id="UP000193207">
    <property type="component" value="Unassembled WGS sequence"/>
</dbReference>
<dbReference type="PANTHER" id="PTHR33362:SF5">
    <property type="entry name" value="C4-DICARBOXYLATE TRAP TRANSPORTER LARGE PERMEASE PROTEIN DCTM"/>
    <property type="match status" value="1"/>
</dbReference>
<reference evidence="9 10" key="1">
    <citation type="submission" date="2017-03" db="EMBL/GenBank/DDBJ databases">
        <authorList>
            <person name="Afonso C.L."/>
            <person name="Miller P.J."/>
            <person name="Scott M.A."/>
            <person name="Spackman E."/>
            <person name="Goraichik I."/>
            <person name="Dimitrov K.M."/>
            <person name="Suarez D.L."/>
            <person name="Swayne D.E."/>
        </authorList>
    </citation>
    <scope>NUCLEOTIDE SEQUENCE [LARGE SCALE GENOMIC DNA]</scope>
    <source>
        <strain evidence="9 10">CECT 8110</strain>
    </source>
</reference>
<name>A0A1X6YBI2_9RHOB</name>
<feature type="transmembrane region" description="Helical" evidence="7">
    <location>
        <begin position="53"/>
        <end position="70"/>
    </location>
</feature>
<keyword evidence="4 7" id="KW-0812">Transmembrane</keyword>
<dbReference type="GO" id="GO:0005886">
    <property type="term" value="C:plasma membrane"/>
    <property type="evidence" value="ECO:0007669"/>
    <property type="project" value="UniProtKB-SubCell"/>
</dbReference>
<keyword evidence="10" id="KW-1185">Reference proteome</keyword>
<keyword evidence="7" id="KW-0813">Transport</keyword>
<feature type="transmembrane region" description="Helical" evidence="7">
    <location>
        <begin position="396"/>
        <end position="418"/>
    </location>
</feature>
<comment type="similarity">
    <text evidence="7">Belongs to the TRAP transporter large permease family.</text>
</comment>
<comment type="subunit">
    <text evidence="7">The complex comprises the extracytoplasmic solute receptor protein and the two transmembrane proteins.</text>
</comment>
<feature type="transmembrane region" description="Helical" evidence="7">
    <location>
        <begin position="237"/>
        <end position="256"/>
    </location>
</feature>
<dbReference type="PIRSF" id="PIRSF006066">
    <property type="entry name" value="HI0050"/>
    <property type="match status" value="1"/>
</dbReference>
<proteinExistence type="inferred from homology"/>
<evidence type="ECO:0000313" key="10">
    <source>
        <dbReference type="Proteomes" id="UP000193207"/>
    </source>
</evidence>
<dbReference type="AlphaFoldDB" id="A0A1X6YBI2"/>
<evidence type="ECO:0000256" key="5">
    <source>
        <dbReference type="ARBA" id="ARBA00022989"/>
    </source>
</evidence>
<feature type="transmembrane region" description="Helical" evidence="7">
    <location>
        <begin position="210"/>
        <end position="231"/>
    </location>
</feature>
<feature type="transmembrane region" description="Helical" evidence="7">
    <location>
        <begin position="82"/>
        <end position="103"/>
    </location>
</feature>
<dbReference type="PANTHER" id="PTHR33362">
    <property type="entry name" value="SIALIC ACID TRAP TRANSPORTER PERMEASE PROTEIN SIAT-RELATED"/>
    <property type="match status" value="1"/>
</dbReference>
<feature type="transmembrane region" description="Helical" evidence="7">
    <location>
        <begin position="166"/>
        <end position="189"/>
    </location>
</feature>
<dbReference type="Pfam" id="PF06808">
    <property type="entry name" value="DctM"/>
    <property type="match status" value="1"/>
</dbReference>
<keyword evidence="2" id="KW-1003">Cell membrane</keyword>
<dbReference type="InterPro" id="IPR020846">
    <property type="entry name" value="MFS_dom"/>
</dbReference>
<dbReference type="OrthoDB" id="9790209at2"/>
<gene>
    <name evidence="9" type="primary">siaT_11</name>
    <name evidence="9" type="ORF">ROH8110_00422</name>
</gene>
<dbReference type="PROSITE" id="PS50850">
    <property type="entry name" value="MFS"/>
    <property type="match status" value="1"/>
</dbReference>